<dbReference type="Proteomes" id="UP000324800">
    <property type="component" value="Unassembled WGS sequence"/>
</dbReference>
<evidence type="ECO:0000313" key="1">
    <source>
        <dbReference type="EMBL" id="KAA6360352.1"/>
    </source>
</evidence>
<dbReference type="AlphaFoldDB" id="A0A5J4TR37"/>
<accession>A0A5J4TR37</accession>
<protein>
    <submittedName>
        <fullName evidence="1">Uncharacterized protein</fullName>
    </submittedName>
</protein>
<feature type="non-terminal residue" evidence="1">
    <location>
        <position position="1"/>
    </location>
</feature>
<gene>
    <name evidence="1" type="ORF">EZS28_044122</name>
</gene>
<sequence>KLKNAKQIEPRLRFLQDKDIRSNVYIKYVDYVYTYGFKRHKKNVLLQFQYGIFLQYYRKNWIKAQSVFKLARSSNPSIPLKFILYCKAKEGGGQGGQRGSELSSINFLSKMAQAEEFYQAAK</sequence>
<name>A0A5J4TR37_9EUKA</name>
<proteinExistence type="predicted"/>
<dbReference type="EMBL" id="SNRW01027059">
    <property type="protein sequence ID" value="KAA6360352.1"/>
    <property type="molecule type" value="Genomic_DNA"/>
</dbReference>
<comment type="caution">
    <text evidence="1">The sequence shown here is derived from an EMBL/GenBank/DDBJ whole genome shotgun (WGS) entry which is preliminary data.</text>
</comment>
<reference evidence="1 2" key="1">
    <citation type="submission" date="2019-03" db="EMBL/GenBank/DDBJ databases">
        <title>Single cell metagenomics reveals metabolic interactions within the superorganism composed of flagellate Streblomastix strix and complex community of Bacteroidetes bacteria on its surface.</title>
        <authorList>
            <person name="Treitli S.C."/>
            <person name="Kolisko M."/>
            <person name="Husnik F."/>
            <person name="Keeling P."/>
            <person name="Hampl V."/>
        </authorList>
    </citation>
    <scope>NUCLEOTIDE SEQUENCE [LARGE SCALE GENOMIC DNA]</scope>
    <source>
        <strain evidence="1">ST1C</strain>
    </source>
</reference>
<evidence type="ECO:0000313" key="2">
    <source>
        <dbReference type="Proteomes" id="UP000324800"/>
    </source>
</evidence>
<organism evidence="1 2">
    <name type="scientific">Streblomastix strix</name>
    <dbReference type="NCBI Taxonomy" id="222440"/>
    <lineage>
        <taxon>Eukaryota</taxon>
        <taxon>Metamonada</taxon>
        <taxon>Preaxostyla</taxon>
        <taxon>Oxymonadida</taxon>
        <taxon>Streblomastigidae</taxon>
        <taxon>Streblomastix</taxon>
    </lineage>
</organism>
<dbReference type="OrthoDB" id="439046at2759"/>